<dbReference type="OrthoDB" id="4019115at2759"/>
<organism evidence="3 4">
    <name type="scientific">[Candida] subhashii</name>
    <dbReference type="NCBI Taxonomy" id="561895"/>
    <lineage>
        <taxon>Eukaryota</taxon>
        <taxon>Fungi</taxon>
        <taxon>Dikarya</taxon>
        <taxon>Ascomycota</taxon>
        <taxon>Saccharomycotina</taxon>
        <taxon>Pichiomycetes</taxon>
        <taxon>Debaryomycetaceae</taxon>
        <taxon>Spathaspora</taxon>
    </lineage>
</organism>
<name>A0A8J5V524_9ASCO</name>
<evidence type="ECO:0000256" key="2">
    <source>
        <dbReference type="ARBA" id="ARBA00022737"/>
    </source>
</evidence>
<accession>A0A8J5V524</accession>
<keyword evidence="4" id="KW-1185">Reference proteome</keyword>
<proteinExistence type="predicted"/>
<dbReference type="PROSITE" id="PS51450">
    <property type="entry name" value="LRR"/>
    <property type="match status" value="2"/>
</dbReference>
<dbReference type="PANTHER" id="PTHR45712">
    <property type="entry name" value="AGAP008170-PA"/>
    <property type="match status" value="1"/>
</dbReference>
<sequence length="725" mass="83088">MEYSEIIATKFLQLPNEVLELVLGYIPTTCLLQYTDIQTISEIAGDILNDRNIKVWIGNSNVGLFQSFDGIKEWAEEPNGDEMMLEPDTLNGLETVNPIKFAEIDWETQFGNFYKAFPILKIDLTIFGCDLLRMVYSKFPACFENVRKLTLLKTKDEEQTEDSGALSGFPYPIHGMGTLNKIQNCKLPESIRMLEVGNFYELFSPKDVGLAESQITELHICSAIDIKDVKYLPRGLKKLQISLKTYRSGSKPSFPPWLESLEIASDRWRSVINKLNISELKNLKSLKLMNWHSPNLNTLKAPKQIKNLELISRDLVSLDGIQVYKELNDFKLYVFHKDAYSILNDPLPNSIRRLTFDWKPDYSNQIGTGPSRLEEGKGMQPIRLPPKLRVLNVTTGSPLFCPQSWNFPTSLRVLSLNVAILPPQLQLPPNLIALDLHGYSTSNLPDPLPKSLVRIRTSLLPSTKDSLVDLHNLSHIDFDFKRQPVTSFDWNLPSSLRRLILQYDQLKALKLESSKLRVVKVTLDSFSMFDELQLPDSVIKLSMRWNANQRYASKFVITDRHKLPKNLQSFQFVQTKIDTKSLINLRLNDLQNLRYINLNDNKITEIECGAFPSTTKTLILSNNDLQKVGTNVFKELPQLECLNLEYNKLGENVSNPIEFPESLRFLSLTNNSLKDVDDLIFGQEPRLKRIQLRNNEFPDTEEVSNKLRQKLGKAAAIIMKWNQHK</sequence>
<dbReference type="Proteomes" id="UP000694255">
    <property type="component" value="Unassembled WGS sequence"/>
</dbReference>
<gene>
    <name evidence="3" type="ORF">J8A68_000820</name>
</gene>
<dbReference type="RefSeq" id="XP_049265846.1">
    <property type="nucleotide sequence ID" value="XM_049410536.1"/>
</dbReference>
<dbReference type="EMBL" id="JAGSYN010000048">
    <property type="protein sequence ID" value="KAG7665614.1"/>
    <property type="molecule type" value="Genomic_DNA"/>
</dbReference>
<comment type="caution">
    <text evidence="3">The sequence shown here is derived from an EMBL/GenBank/DDBJ whole genome shotgun (WGS) entry which is preliminary data.</text>
</comment>
<dbReference type="InterPro" id="IPR001611">
    <property type="entry name" value="Leu-rich_rpt"/>
</dbReference>
<dbReference type="AlphaFoldDB" id="A0A8J5V524"/>
<evidence type="ECO:0000313" key="4">
    <source>
        <dbReference type="Proteomes" id="UP000694255"/>
    </source>
</evidence>
<keyword evidence="2" id="KW-0677">Repeat</keyword>
<evidence type="ECO:0000313" key="3">
    <source>
        <dbReference type="EMBL" id="KAG7665614.1"/>
    </source>
</evidence>
<protein>
    <submittedName>
        <fullName evidence="3">Uncharacterized protein</fullName>
    </submittedName>
</protein>
<reference evidence="3 4" key="1">
    <citation type="journal article" date="2021" name="DNA Res.">
        <title>Genome analysis of Candida subhashii reveals its hybrid nature and dual mitochondrial genome conformations.</title>
        <authorList>
            <person name="Mixao V."/>
            <person name="Hegedusova E."/>
            <person name="Saus E."/>
            <person name="Pryszcz L.P."/>
            <person name="Cillingova A."/>
            <person name="Nosek J."/>
            <person name="Gabaldon T."/>
        </authorList>
    </citation>
    <scope>NUCLEOTIDE SEQUENCE [LARGE SCALE GENOMIC DNA]</scope>
    <source>
        <strain evidence="3 4">CBS 10753</strain>
    </source>
</reference>
<dbReference type="PANTHER" id="PTHR45712:SF22">
    <property type="entry name" value="INSULIN-LIKE GROWTH FACTOR-BINDING PROTEIN COMPLEX ACID LABILE SUBUNIT"/>
    <property type="match status" value="1"/>
</dbReference>
<dbReference type="GeneID" id="73467621"/>
<evidence type="ECO:0000256" key="1">
    <source>
        <dbReference type="ARBA" id="ARBA00022614"/>
    </source>
</evidence>
<dbReference type="InterPro" id="IPR050333">
    <property type="entry name" value="SLRP"/>
</dbReference>
<keyword evidence="1" id="KW-0433">Leucine-rich repeat</keyword>